<keyword evidence="2" id="KW-1185">Reference proteome</keyword>
<dbReference type="Proteomes" id="UP000076603">
    <property type="component" value="Unassembled WGS sequence"/>
</dbReference>
<dbReference type="EMBL" id="LWAE01000011">
    <property type="protein sequence ID" value="KZL89126.1"/>
    <property type="molecule type" value="Genomic_DNA"/>
</dbReference>
<organism evidence="1 2">
    <name type="scientific">Clostridium magnum DSM 2767</name>
    <dbReference type="NCBI Taxonomy" id="1121326"/>
    <lineage>
        <taxon>Bacteria</taxon>
        <taxon>Bacillati</taxon>
        <taxon>Bacillota</taxon>
        <taxon>Clostridia</taxon>
        <taxon>Eubacteriales</taxon>
        <taxon>Clostridiaceae</taxon>
        <taxon>Clostridium</taxon>
    </lineage>
</organism>
<dbReference type="AlphaFoldDB" id="A0A161X579"/>
<evidence type="ECO:0000313" key="2">
    <source>
        <dbReference type="Proteomes" id="UP000076603"/>
    </source>
</evidence>
<gene>
    <name evidence="1" type="ORF">CLMAG_56120</name>
</gene>
<name>A0A161X579_9CLOT</name>
<protein>
    <submittedName>
        <fullName evidence="1">Uncharacterized protein</fullName>
    </submittedName>
</protein>
<reference evidence="1 2" key="1">
    <citation type="submission" date="2016-04" db="EMBL/GenBank/DDBJ databases">
        <title>Genome sequence of Clostridium magnum DSM 2767.</title>
        <authorList>
            <person name="Poehlein A."/>
            <person name="Uhlig R."/>
            <person name="Fischer R."/>
            <person name="Bahl H."/>
            <person name="Daniel R."/>
        </authorList>
    </citation>
    <scope>NUCLEOTIDE SEQUENCE [LARGE SCALE GENOMIC DNA]</scope>
    <source>
        <strain evidence="1 2">DSM 2767</strain>
    </source>
</reference>
<dbReference type="PATRIC" id="fig|1121326.3.peg.5672"/>
<comment type="caution">
    <text evidence="1">The sequence shown here is derived from an EMBL/GenBank/DDBJ whole genome shotgun (WGS) entry which is preliminary data.</text>
</comment>
<evidence type="ECO:0000313" key="1">
    <source>
        <dbReference type="EMBL" id="KZL89126.1"/>
    </source>
</evidence>
<proteinExistence type="predicted"/>
<accession>A0A161X579</accession>
<sequence>MEAGGRNKLIGKVKEIKTDTSMVEIKMSVYG</sequence>